<dbReference type="AlphaFoldDB" id="A0A0S4IMB8"/>
<feature type="non-terminal residue" evidence="1">
    <location>
        <position position="1"/>
    </location>
</feature>
<evidence type="ECO:0000313" key="1">
    <source>
        <dbReference type="EMBL" id="CUE72593.1"/>
    </source>
</evidence>
<evidence type="ECO:0000313" key="2">
    <source>
        <dbReference type="Proteomes" id="UP000051952"/>
    </source>
</evidence>
<reference evidence="2" key="1">
    <citation type="submission" date="2015-09" db="EMBL/GenBank/DDBJ databases">
        <authorList>
            <consortium name="Pathogen Informatics"/>
        </authorList>
    </citation>
    <scope>NUCLEOTIDE SEQUENCE [LARGE SCALE GENOMIC DNA]</scope>
    <source>
        <strain evidence="2">Lake Konstanz</strain>
    </source>
</reference>
<dbReference type="Proteomes" id="UP000051952">
    <property type="component" value="Unassembled WGS sequence"/>
</dbReference>
<proteinExistence type="predicted"/>
<dbReference type="EMBL" id="CYKH01000131">
    <property type="protein sequence ID" value="CUE72593.1"/>
    <property type="molecule type" value="Genomic_DNA"/>
</dbReference>
<sequence length="267" mass="29209">ESVGGHVHGGPQAAFVKIEQQIGEIDRFLATAQQLMAVDEPRLSTVPFPLRAAQDAQAALRTSSAILRTLTESICLFRNQQTPTAIASASYIINMAPRARDTSFELHKFAVLMSVLMTDRRSELCPELAKTSESLLHMCSAFTSRKTTLFHRVLRVGVVIDGDDEKLMQAVKECSHVFPAADGAGAAFVATSDPLPAPFLPPATYARDPVRRSVLENRLALPPTFAMPFTPEDSEAINTMSFSLVVFSTEMRNLLVAVEDSLQHRPN</sequence>
<accession>A0A0S4IMB8</accession>
<dbReference type="VEuPathDB" id="TriTrypDB:BSAL_54295"/>
<gene>
    <name evidence="1" type="ORF">BSAL_54295</name>
</gene>
<keyword evidence="2" id="KW-1185">Reference proteome</keyword>
<name>A0A0S4IMB8_BODSA</name>
<protein>
    <submittedName>
        <fullName evidence="1">Uncharacterized protein</fullName>
    </submittedName>
</protein>
<organism evidence="1 2">
    <name type="scientific">Bodo saltans</name>
    <name type="common">Flagellated protozoan</name>
    <dbReference type="NCBI Taxonomy" id="75058"/>
    <lineage>
        <taxon>Eukaryota</taxon>
        <taxon>Discoba</taxon>
        <taxon>Euglenozoa</taxon>
        <taxon>Kinetoplastea</taxon>
        <taxon>Metakinetoplastina</taxon>
        <taxon>Eubodonida</taxon>
        <taxon>Bodonidae</taxon>
        <taxon>Bodo</taxon>
    </lineage>
</organism>